<gene>
    <name evidence="1" type="ORF">PZA18_04790</name>
</gene>
<evidence type="ECO:0000313" key="1">
    <source>
        <dbReference type="EMBL" id="MDK2123366.1"/>
    </source>
</evidence>
<name>A0ABT7DTF9_9NEIS</name>
<dbReference type="SUPFAM" id="SSF50998">
    <property type="entry name" value="Quinoprotein alcohol dehydrogenase-like"/>
    <property type="match status" value="1"/>
</dbReference>
<accession>A0ABT7DTF9</accession>
<reference evidence="1" key="1">
    <citation type="submission" date="2023-03" db="EMBL/GenBank/DDBJ databases">
        <title>Chitinimonas shenzhenensis gen. nov., sp. nov., a novel member of family Burkholderiaceae isolated from activated sludge collected in Shen Zhen, China.</title>
        <authorList>
            <person name="Wang X."/>
        </authorList>
    </citation>
    <scope>NUCLEOTIDE SEQUENCE</scope>
    <source>
        <strain evidence="1">DQS-5</strain>
    </source>
</reference>
<sequence>MEPIFDRESWQKYLRGFTIYDCAIVRQKGYGFVLVEESPDSHEGARTRFMTMAVDQPMEKRFGASTTNSFTFTTLACSISPPEYVAVDTRTSVYSSRPGLGRGEKPIGQLIDIRTGDDGVAVIQRVVRVNGQIYALGDYRKIYRRIGVEQWIELGSEGKGAPMPDMKTKKFYTVYDIGFKDMSAFGPDDIYAAGGSGDVWRFDGKKWHQCPFPSNEVLKTVCCAGNGKVYITDMRGAVWVGREDRWQKLIDGEFGWGFEFVDTAWFQDKLYLGCKSGLWVLDEKKKTLLMVDEVEKGAPTAMNSGRLDLSPDGQYLLTAGPHGAYLRDKDGWTRLFSSFDFA</sequence>
<dbReference type="RefSeq" id="WP_284099656.1">
    <property type="nucleotide sequence ID" value="NZ_JARRAF010000004.1"/>
</dbReference>
<protein>
    <submittedName>
        <fullName evidence="1">Uncharacterized protein</fullName>
    </submittedName>
</protein>
<comment type="caution">
    <text evidence="1">The sequence shown here is derived from an EMBL/GenBank/DDBJ whole genome shotgun (WGS) entry which is preliminary data.</text>
</comment>
<dbReference type="Proteomes" id="UP001172778">
    <property type="component" value="Unassembled WGS sequence"/>
</dbReference>
<organism evidence="1 2">
    <name type="scientific">Parachitinimonas caeni</name>
    <dbReference type="NCBI Taxonomy" id="3031301"/>
    <lineage>
        <taxon>Bacteria</taxon>
        <taxon>Pseudomonadati</taxon>
        <taxon>Pseudomonadota</taxon>
        <taxon>Betaproteobacteria</taxon>
        <taxon>Neisseriales</taxon>
        <taxon>Chitinibacteraceae</taxon>
        <taxon>Parachitinimonas</taxon>
    </lineage>
</organism>
<keyword evidence="2" id="KW-1185">Reference proteome</keyword>
<dbReference type="EMBL" id="JARRAF010000004">
    <property type="protein sequence ID" value="MDK2123366.1"/>
    <property type="molecule type" value="Genomic_DNA"/>
</dbReference>
<evidence type="ECO:0000313" key="2">
    <source>
        <dbReference type="Proteomes" id="UP001172778"/>
    </source>
</evidence>
<proteinExistence type="predicted"/>
<dbReference type="InterPro" id="IPR011047">
    <property type="entry name" value="Quinoprotein_ADH-like_sf"/>
</dbReference>